<dbReference type="STRING" id="1220162.K1VH71"/>
<evidence type="ECO:0000313" key="4">
    <source>
        <dbReference type="Proteomes" id="UP000006757"/>
    </source>
</evidence>
<feature type="compositionally biased region" description="Low complexity" evidence="1">
    <location>
        <begin position="575"/>
        <end position="587"/>
    </location>
</feature>
<feature type="region of interest" description="Disordered" evidence="1">
    <location>
        <begin position="575"/>
        <end position="606"/>
    </location>
</feature>
<feature type="compositionally biased region" description="Low complexity" evidence="1">
    <location>
        <begin position="309"/>
        <end position="322"/>
    </location>
</feature>
<dbReference type="InParanoid" id="K1VH71"/>
<feature type="region of interest" description="Disordered" evidence="1">
    <location>
        <begin position="25"/>
        <end position="219"/>
    </location>
</feature>
<evidence type="ECO:0000256" key="1">
    <source>
        <dbReference type="SAM" id="MobiDB-lite"/>
    </source>
</evidence>
<proteinExistence type="predicted"/>
<organism evidence="3 4">
    <name type="scientific">Trichosporon asahii var. asahii (strain CBS 8904)</name>
    <name type="common">Yeast</name>
    <dbReference type="NCBI Taxonomy" id="1220162"/>
    <lineage>
        <taxon>Eukaryota</taxon>
        <taxon>Fungi</taxon>
        <taxon>Dikarya</taxon>
        <taxon>Basidiomycota</taxon>
        <taxon>Agaricomycotina</taxon>
        <taxon>Tremellomycetes</taxon>
        <taxon>Trichosporonales</taxon>
        <taxon>Trichosporonaceae</taxon>
        <taxon>Trichosporon</taxon>
    </lineage>
</organism>
<dbReference type="Proteomes" id="UP000006757">
    <property type="component" value="Unassembled WGS sequence"/>
</dbReference>
<dbReference type="AlphaFoldDB" id="K1VH71"/>
<comment type="caution">
    <text evidence="3">The sequence shown here is derived from an EMBL/GenBank/DDBJ whole genome shotgun (WGS) entry which is preliminary data.</text>
</comment>
<feature type="compositionally biased region" description="Basic and acidic residues" evidence="1">
    <location>
        <begin position="173"/>
        <end position="196"/>
    </location>
</feature>
<dbReference type="HOGENOM" id="CLU_327647_0_0_1"/>
<feature type="region of interest" description="Disordered" evidence="1">
    <location>
        <begin position="302"/>
        <end position="322"/>
    </location>
</feature>
<evidence type="ECO:0000256" key="2">
    <source>
        <dbReference type="SAM" id="SignalP"/>
    </source>
</evidence>
<feature type="chain" id="PRO_5003852154" evidence="2">
    <location>
        <begin position="18"/>
        <end position="878"/>
    </location>
</feature>
<dbReference type="EMBL" id="AMBO01000389">
    <property type="protein sequence ID" value="EKC98471.1"/>
    <property type="molecule type" value="Genomic_DNA"/>
</dbReference>
<dbReference type="eggNOG" id="ENOG502RS5M">
    <property type="taxonomic scope" value="Eukaryota"/>
</dbReference>
<evidence type="ECO:0000313" key="3">
    <source>
        <dbReference type="EMBL" id="EKC98471.1"/>
    </source>
</evidence>
<feature type="compositionally biased region" description="Low complexity" evidence="1">
    <location>
        <begin position="26"/>
        <end position="40"/>
    </location>
</feature>
<feature type="signal peptide" evidence="2">
    <location>
        <begin position="1"/>
        <end position="17"/>
    </location>
</feature>
<reference evidence="3 4" key="1">
    <citation type="journal article" date="2012" name="Eukaryot. Cell">
        <title>Genome sequence of the Trichosporon asahii environmental strain CBS 8904.</title>
        <authorList>
            <person name="Yang R.Y."/>
            <person name="Li H.T."/>
            <person name="Zhu H."/>
            <person name="Zhou G.P."/>
            <person name="Wang M."/>
            <person name="Wang L."/>
        </authorList>
    </citation>
    <scope>NUCLEOTIDE SEQUENCE [LARGE SCALE GENOMIC DNA]</scope>
    <source>
        <strain evidence="3 4">CBS 8904</strain>
    </source>
</reference>
<protein>
    <submittedName>
        <fullName evidence="3">Uncharacterized protein</fullName>
    </submittedName>
</protein>
<keyword evidence="2" id="KW-0732">Signal</keyword>
<keyword evidence="4" id="KW-1185">Reference proteome</keyword>
<name>K1VH71_TRIAC</name>
<gene>
    <name evidence="3" type="ORF">A1Q2_07208</name>
</gene>
<sequence length="878" mass="88887">MRIALAAYLALATAAAAAPIRVPCDALPSSTSATPAITSPEENADSRSGGEGEVAAENSEGHGNPEGGEQHAEGNANPEGGEQPAEGEGDKQGDGNGVGGNRGDKGGEGEEGGGNHGGENTDDGGEGKEGAKGGGEGNGEPAPDDNHGDGQEQGDNPAVGNNGQENQGNGGGDNHDEKKENADGGEQKEGNKKEENIIGYGAFAEVPADNAPPPQGANDAVALDANESAIADKAAGVAPATGAAGAVAGAGAAGAAVGATAAGAAGTTNGTGAAYGGTTGPWAATAVPAAAGGTAGAAAAGAAAGGTTGSAPQAAAPNGNATTPGSALAAAGAAAAAGAGPVGGVAGAVGAGPAGQAALGATPAAGKGAAENAAAGTLAGAGAAGAAVGVPANAAAMSAAAAGISAVKGATATTAAAEGGTTSAADALKASQTMTITEAYDKVFDPNLDPNSMDQKLWTWWDGYLGMSDDVGFDKFDVVNESQLSLYRQIDSKPERFEWRGPMASRQYRRERFLATKHKLEQFIGTEAGKNTEADKQWQQQALEQKQRLIDNEVQKKANAAAGITTTPVGLQATTTAKAKTPATSSKSKNDAVMVAHPTQTGKTTEERNKEFDAWYSNYLLTESKASPKTAQAKGATGVAAVSTIPTPIPISTIAYNGPPDPAGKIKTIWALPSATTDDAKKQQAKENIQNILGAIKAGVKDRRDIAQPIATVNAPPAPAEPASSEGDLTMLKLMEMVSAVIAAAARKDPSIVPDPHTLRRRSTWVLDFVPEGPSSGNWDDLNRWIERCQEWRTAARDEQDRYAKMGFQMTDPPLIPAGGDWNTIVRWVESAKAWRSEWTYKAVWWENHRVDLQAFEDKVRGWFKSVFGSTGKEVKWQ</sequence>
<accession>K1VH71</accession>